<protein>
    <submittedName>
        <fullName evidence="2">Uncharacterized protein</fullName>
    </submittedName>
</protein>
<organism evidence="2 3">
    <name type="scientific">Purpureocillium lilacinum</name>
    <name type="common">Paecilomyces lilacinus</name>
    <dbReference type="NCBI Taxonomy" id="33203"/>
    <lineage>
        <taxon>Eukaryota</taxon>
        <taxon>Fungi</taxon>
        <taxon>Dikarya</taxon>
        <taxon>Ascomycota</taxon>
        <taxon>Pezizomycotina</taxon>
        <taxon>Sordariomycetes</taxon>
        <taxon>Hypocreomycetidae</taxon>
        <taxon>Hypocreales</taxon>
        <taxon>Ophiocordycipitaceae</taxon>
        <taxon>Purpureocillium</taxon>
    </lineage>
</organism>
<evidence type="ECO:0000313" key="3">
    <source>
        <dbReference type="Proteomes" id="UP000245956"/>
    </source>
</evidence>
<name>A0A2U3EP23_PURLI</name>
<comment type="caution">
    <text evidence="2">The sequence shown here is derived from an EMBL/GenBank/DDBJ whole genome shotgun (WGS) entry which is preliminary data.</text>
</comment>
<dbReference type="AlphaFoldDB" id="A0A2U3EP23"/>
<sequence>MGPAQLAREAKLQKRFLLREEIAIDRRMILSCRGLPPAIIPPQYRGQCAAAVPPLGSQWEAWTWPEGEGHFRARPSPNSSHRVDRHLQLQTPSVARQWHQDAAAIIRRKPVASRQGILRLFADVAFRAFAMDSNLRCAMWRRGRCCATRGRDVGQAVSLSPFLRRLRREQTIEETLEIVRELLGQAGGIKECGTGEDGYPGRQQDPATR</sequence>
<evidence type="ECO:0000313" key="4">
    <source>
        <dbReference type="Proteomes" id="UP001287286"/>
    </source>
</evidence>
<dbReference type="EMBL" id="JAWRVI010000014">
    <property type="protein sequence ID" value="KAK4090835.1"/>
    <property type="molecule type" value="Genomic_DNA"/>
</dbReference>
<reference evidence="1 4" key="4">
    <citation type="journal article" date="2024" name="Microbiol. Resour. Announc.">
        <title>Genome annotations for the ascomycete fungi Trichoderma harzianum, Trichoderma aggressivum, and Purpureocillium lilacinum.</title>
        <authorList>
            <person name="Beijen E.P.W."/>
            <person name="Ohm R.A."/>
        </authorList>
    </citation>
    <scope>NUCLEOTIDE SEQUENCE [LARGE SCALE GENOMIC DNA]</scope>
    <source>
        <strain evidence="1 4">CBS 150709</strain>
    </source>
</reference>
<evidence type="ECO:0000313" key="1">
    <source>
        <dbReference type="EMBL" id="KAK4090835.1"/>
    </source>
</evidence>
<reference evidence="2" key="1">
    <citation type="submission" date="2015-05" db="EMBL/GenBank/DDBJ databases">
        <authorList>
            <person name="Wang D.B."/>
            <person name="Wang M."/>
        </authorList>
    </citation>
    <scope>NUCLEOTIDE SEQUENCE</scope>
    <source>
        <strain evidence="2">36-1</strain>
    </source>
</reference>
<dbReference type="EMBL" id="LCWV01000001">
    <property type="protein sequence ID" value="PWI76249.1"/>
    <property type="molecule type" value="Genomic_DNA"/>
</dbReference>
<accession>A0A2U3EP23</accession>
<gene>
    <name evidence="2" type="ORF">PCL_03443</name>
    <name evidence="1" type="ORF">Purlil1_4971</name>
</gene>
<proteinExistence type="predicted"/>
<keyword evidence="4" id="KW-1185">Reference proteome</keyword>
<dbReference type="Proteomes" id="UP001287286">
    <property type="component" value="Unassembled WGS sequence"/>
</dbReference>
<evidence type="ECO:0000313" key="2">
    <source>
        <dbReference type="EMBL" id="PWI76249.1"/>
    </source>
</evidence>
<reference evidence="2 3" key="2">
    <citation type="journal article" date="2016" name="Front. Microbiol.">
        <title>Genome and transcriptome sequences reveal the specific parasitism of the nematophagous Purpureocillium lilacinum 36-1.</title>
        <authorList>
            <person name="Xie J."/>
            <person name="Li S."/>
            <person name="Mo C."/>
            <person name="Xiao X."/>
            <person name="Peng D."/>
            <person name="Wang G."/>
            <person name="Xiao Y."/>
        </authorList>
    </citation>
    <scope>NUCLEOTIDE SEQUENCE [LARGE SCALE GENOMIC DNA]</scope>
    <source>
        <strain evidence="2 3">36-1</strain>
    </source>
</reference>
<dbReference type="Proteomes" id="UP000245956">
    <property type="component" value="Unassembled WGS sequence"/>
</dbReference>
<reference evidence="1" key="3">
    <citation type="submission" date="2023-11" db="EMBL/GenBank/DDBJ databases">
        <authorList>
            <person name="Beijen E."/>
            <person name="Ohm R.A."/>
        </authorList>
    </citation>
    <scope>NUCLEOTIDE SEQUENCE</scope>
    <source>
        <strain evidence="1">CBS 150709</strain>
    </source>
</reference>